<evidence type="ECO:0000256" key="5">
    <source>
        <dbReference type="ARBA" id="ARBA00072439"/>
    </source>
</evidence>
<dbReference type="PIRSF" id="PIRSF016393">
    <property type="entry name" value="Enh_rudimentary"/>
    <property type="match status" value="1"/>
</dbReference>
<sequence>MSHTILLVQPGAKPETRTYCDYESVNKCMEGIFKIYEEHLKRSNPQMRTITYDISQLFNFMDTLFDISCLIYQKITNTYAPYNKDWIKEKIYVLLRQVACSPNL</sequence>
<dbReference type="STRING" id="7222.B4J4I4"/>
<keyword evidence="2 6" id="KW-0665">Pyrimidine biosynthesis</keyword>
<comment type="similarity">
    <text evidence="1 6">Belongs to the E(R) family.</text>
</comment>
<evidence type="ECO:0000256" key="1">
    <source>
        <dbReference type="ARBA" id="ARBA00007491"/>
    </source>
</evidence>
<dbReference type="InterPro" id="IPR000781">
    <property type="entry name" value="ERH"/>
</dbReference>
<dbReference type="Pfam" id="PF01133">
    <property type="entry name" value="ER"/>
    <property type="match status" value="1"/>
</dbReference>
<evidence type="ECO:0000256" key="4">
    <source>
        <dbReference type="ARBA" id="ARBA00054308"/>
    </source>
</evidence>
<accession>B4J4I4</accession>
<organism evidence="8">
    <name type="scientific">Drosophila grimshawi</name>
    <name type="common">Hawaiian fruit fly</name>
    <name type="synonym">Idiomyia grimshawi</name>
    <dbReference type="NCBI Taxonomy" id="7222"/>
    <lineage>
        <taxon>Eukaryota</taxon>
        <taxon>Metazoa</taxon>
        <taxon>Ecdysozoa</taxon>
        <taxon>Arthropoda</taxon>
        <taxon>Hexapoda</taxon>
        <taxon>Insecta</taxon>
        <taxon>Pterygota</taxon>
        <taxon>Neoptera</taxon>
        <taxon>Endopterygota</taxon>
        <taxon>Diptera</taxon>
        <taxon>Brachycera</taxon>
        <taxon>Muscomorpha</taxon>
        <taxon>Ephydroidea</taxon>
        <taxon>Drosophilidae</taxon>
        <taxon>Drosophila</taxon>
        <taxon>Hawaiian Drosophila</taxon>
    </lineage>
</organism>
<evidence type="ECO:0000256" key="3">
    <source>
        <dbReference type="ARBA" id="ARBA00023306"/>
    </source>
</evidence>
<proteinExistence type="inferred from homology"/>
<comment type="function">
    <text evidence="4 6">Acts as an enhancer of the rudimentary gene. Has a role in pyrimidine biosynthesis and the cell cycle.</text>
</comment>
<dbReference type="Proteomes" id="UP000001070">
    <property type="component" value="Unassembled WGS sequence"/>
</dbReference>
<dbReference type="SUPFAM" id="SSF143875">
    <property type="entry name" value="ERH-like"/>
    <property type="match status" value="1"/>
</dbReference>
<dbReference type="HOGENOM" id="CLU_125703_1_0_1"/>
<evidence type="ECO:0000313" key="7">
    <source>
        <dbReference type="EMBL" id="EDW02689.1"/>
    </source>
</evidence>
<dbReference type="InterPro" id="IPR035912">
    <property type="entry name" value="EHR_sf"/>
</dbReference>
<reference evidence="7 8" key="1">
    <citation type="journal article" date="2007" name="Nature">
        <title>Evolution of genes and genomes on the Drosophila phylogeny.</title>
        <authorList>
            <consortium name="Drosophila 12 Genomes Consortium"/>
            <person name="Clark A.G."/>
            <person name="Eisen M.B."/>
            <person name="Smith D.R."/>
            <person name="Bergman C.M."/>
            <person name="Oliver B."/>
            <person name="Markow T.A."/>
            <person name="Kaufman T.C."/>
            <person name="Kellis M."/>
            <person name="Gelbart W."/>
            <person name="Iyer V.N."/>
            <person name="Pollard D.A."/>
            <person name="Sackton T.B."/>
            <person name="Larracuente A.M."/>
            <person name="Singh N.D."/>
            <person name="Abad J.P."/>
            <person name="Abt D.N."/>
            <person name="Adryan B."/>
            <person name="Aguade M."/>
            <person name="Akashi H."/>
            <person name="Anderson W.W."/>
            <person name="Aquadro C.F."/>
            <person name="Ardell D.H."/>
            <person name="Arguello R."/>
            <person name="Artieri C.G."/>
            <person name="Barbash D.A."/>
            <person name="Barker D."/>
            <person name="Barsanti P."/>
            <person name="Batterham P."/>
            <person name="Batzoglou S."/>
            <person name="Begun D."/>
            <person name="Bhutkar A."/>
            <person name="Blanco E."/>
            <person name="Bosak S.A."/>
            <person name="Bradley R.K."/>
            <person name="Brand A.D."/>
            <person name="Brent M.R."/>
            <person name="Brooks A.N."/>
            <person name="Brown R.H."/>
            <person name="Butlin R.K."/>
            <person name="Caggese C."/>
            <person name="Calvi B.R."/>
            <person name="Bernardo de Carvalho A."/>
            <person name="Caspi A."/>
            <person name="Castrezana S."/>
            <person name="Celniker S.E."/>
            <person name="Chang J.L."/>
            <person name="Chapple C."/>
            <person name="Chatterji S."/>
            <person name="Chinwalla A."/>
            <person name="Civetta A."/>
            <person name="Clifton S.W."/>
            <person name="Comeron J.M."/>
            <person name="Costello J.C."/>
            <person name="Coyne J.A."/>
            <person name="Daub J."/>
            <person name="David R.G."/>
            <person name="Delcher A.L."/>
            <person name="Delehaunty K."/>
            <person name="Do C.B."/>
            <person name="Ebling H."/>
            <person name="Edwards K."/>
            <person name="Eickbush T."/>
            <person name="Evans J.D."/>
            <person name="Filipski A."/>
            <person name="Findeiss S."/>
            <person name="Freyhult E."/>
            <person name="Fulton L."/>
            <person name="Fulton R."/>
            <person name="Garcia A.C."/>
            <person name="Gardiner A."/>
            <person name="Garfield D.A."/>
            <person name="Garvin B.E."/>
            <person name="Gibson G."/>
            <person name="Gilbert D."/>
            <person name="Gnerre S."/>
            <person name="Godfrey J."/>
            <person name="Good R."/>
            <person name="Gotea V."/>
            <person name="Gravely B."/>
            <person name="Greenberg A.J."/>
            <person name="Griffiths-Jones S."/>
            <person name="Gross S."/>
            <person name="Guigo R."/>
            <person name="Gustafson E.A."/>
            <person name="Haerty W."/>
            <person name="Hahn M.W."/>
            <person name="Halligan D.L."/>
            <person name="Halpern A.L."/>
            <person name="Halter G.M."/>
            <person name="Han M.V."/>
            <person name="Heger A."/>
            <person name="Hillier L."/>
            <person name="Hinrichs A.S."/>
            <person name="Holmes I."/>
            <person name="Hoskins R.A."/>
            <person name="Hubisz M.J."/>
            <person name="Hultmark D."/>
            <person name="Huntley M.A."/>
            <person name="Jaffe D.B."/>
            <person name="Jagadeeshan S."/>
            <person name="Jeck W.R."/>
            <person name="Johnson J."/>
            <person name="Jones C.D."/>
            <person name="Jordan W.C."/>
            <person name="Karpen G.H."/>
            <person name="Kataoka E."/>
            <person name="Keightley P.D."/>
            <person name="Kheradpour P."/>
            <person name="Kirkness E.F."/>
            <person name="Koerich L.B."/>
            <person name="Kristiansen K."/>
            <person name="Kudrna D."/>
            <person name="Kulathinal R.J."/>
            <person name="Kumar S."/>
            <person name="Kwok R."/>
            <person name="Lander E."/>
            <person name="Langley C.H."/>
            <person name="Lapoint R."/>
            <person name="Lazzaro B.P."/>
            <person name="Lee S.J."/>
            <person name="Levesque L."/>
            <person name="Li R."/>
            <person name="Lin C.F."/>
            <person name="Lin M.F."/>
            <person name="Lindblad-Toh K."/>
            <person name="Llopart A."/>
            <person name="Long M."/>
            <person name="Low L."/>
            <person name="Lozovsky E."/>
            <person name="Lu J."/>
            <person name="Luo M."/>
            <person name="Machado C.A."/>
            <person name="Makalowski W."/>
            <person name="Marzo M."/>
            <person name="Matsuda M."/>
            <person name="Matzkin L."/>
            <person name="McAllister B."/>
            <person name="McBride C.S."/>
            <person name="McKernan B."/>
            <person name="McKernan K."/>
            <person name="Mendez-Lago M."/>
            <person name="Minx P."/>
            <person name="Mollenhauer M.U."/>
            <person name="Montooth K."/>
            <person name="Mount S.M."/>
            <person name="Mu X."/>
            <person name="Myers E."/>
            <person name="Negre B."/>
            <person name="Newfeld S."/>
            <person name="Nielsen R."/>
            <person name="Noor M.A."/>
            <person name="O'Grady P."/>
            <person name="Pachter L."/>
            <person name="Papaceit M."/>
            <person name="Parisi M.J."/>
            <person name="Parisi M."/>
            <person name="Parts L."/>
            <person name="Pedersen J.S."/>
            <person name="Pesole G."/>
            <person name="Phillippy A.M."/>
            <person name="Ponting C.P."/>
            <person name="Pop M."/>
            <person name="Porcelli D."/>
            <person name="Powell J.R."/>
            <person name="Prohaska S."/>
            <person name="Pruitt K."/>
            <person name="Puig M."/>
            <person name="Quesneville H."/>
            <person name="Ram K.R."/>
            <person name="Rand D."/>
            <person name="Rasmussen M.D."/>
            <person name="Reed L.K."/>
            <person name="Reenan R."/>
            <person name="Reily A."/>
            <person name="Remington K.A."/>
            <person name="Rieger T.T."/>
            <person name="Ritchie M.G."/>
            <person name="Robin C."/>
            <person name="Rogers Y.H."/>
            <person name="Rohde C."/>
            <person name="Rozas J."/>
            <person name="Rubenfield M.J."/>
            <person name="Ruiz A."/>
            <person name="Russo S."/>
            <person name="Salzberg S.L."/>
            <person name="Sanchez-Gracia A."/>
            <person name="Saranga D.J."/>
            <person name="Sato H."/>
            <person name="Schaeffer S.W."/>
            <person name="Schatz M.C."/>
            <person name="Schlenke T."/>
            <person name="Schwartz R."/>
            <person name="Segarra C."/>
            <person name="Singh R.S."/>
            <person name="Sirot L."/>
            <person name="Sirota M."/>
            <person name="Sisneros N.B."/>
            <person name="Smith C.D."/>
            <person name="Smith T.F."/>
            <person name="Spieth J."/>
            <person name="Stage D.E."/>
            <person name="Stark A."/>
            <person name="Stephan W."/>
            <person name="Strausberg R.L."/>
            <person name="Strempel S."/>
            <person name="Sturgill D."/>
            <person name="Sutton G."/>
            <person name="Sutton G.G."/>
            <person name="Tao W."/>
            <person name="Teichmann S."/>
            <person name="Tobari Y.N."/>
            <person name="Tomimura Y."/>
            <person name="Tsolas J.M."/>
            <person name="Valente V.L."/>
            <person name="Venter E."/>
            <person name="Venter J.C."/>
            <person name="Vicario S."/>
            <person name="Vieira F.G."/>
            <person name="Vilella A.J."/>
            <person name="Villasante A."/>
            <person name="Walenz B."/>
            <person name="Wang J."/>
            <person name="Wasserman M."/>
            <person name="Watts T."/>
            <person name="Wilson D."/>
            <person name="Wilson R.K."/>
            <person name="Wing R.A."/>
            <person name="Wolfner M.F."/>
            <person name="Wong A."/>
            <person name="Wong G.K."/>
            <person name="Wu C.I."/>
            <person name="Wu G."/>
            <person name="Yamamoto D."/>
            <person name="Yang H.P."/>
            <person name="Yang S.P."/>
            <person name="Yorke J.A."/>
            <person name="Yoshida K."/>
            <person name="Zdobnov E."/>
            <person name="Zhang P."/>
            <person name="Zhang Y."/>
            <person name="Zimin A.V."/>
            <person name="Baldwin J."/>
            <person name="Abdouelleil A."/>
            <person name="Abdulkadir J."/>
            <person name="Abebe A."/>
            <person name="Abera B."/>
            <person name="Abreu J."/>
            <person name="Acer S.C."/>
            <person name="Aftuck L."/>
            <person name="Alexander A."/>
            <person name="An P."/>
            <person name="Anderson E."/>
            <person name="Anderson S."/>
            <person name="Arachi H."/>
            <person name="Azer M."/>
            <person name="Bachantsang P."/>
            <person name="Barry A."/>
            <person name="Bayul T."/>
            <person name="Berlin A."/>
            <person name="Bessette D."/>
            <person name="Bloom T."/>
            <person name="Blye J."/>
            <person name="Boguslavskiy L."/>
            <person name="Bonnet C."/>
            <person name="Boukhgalter B."/>
            <person name="Bourzgui I."/>
            <person name="Brown A."/>
            <person name="Cahill P."/>
            <person name="Channer S."/>
            <person name="Cheshatsang Y."/>
            <person name="Chuda L."/>
            <person name="Citroen M."/>
            <person name="Collymore A."/>
            <person name="Cooke P."/>
            <person name="Costello M."/>
            <person name="D'Aco K."/>
            <person name="Daza R."/>
            <person name="De Haan G."/>
            <person name="DeGray S."/>
            <person name="DeMaso C."/>
            <person name="Dhargay N."/>
            <person name="Dooley K."/>
            <person name="Dooley E."/>
            <person name="Doricent M."/>
            <person name="Dorje P."/>
            <person name="Dorjee K."/>
            <person name="Dupes A."/>
            <person name="Elong R."/>
            <person name="Falk J."/>
            <person name="Farina A."/>
            <person name="Faro S."/>
            <person name="Ferguson D."/>
            <person name="Fisher S."/>
            <person name="Foley C.D."/>
            <person name="Franke A."/>
            <person name="Friedrich D."/>
            <person name="Gadbois L."/>
            <person name="Gearin G."/>
            <person name="Gearin C.R."/>
            <person name="Giannoukos G."/>
            <person name="Goode T."/>
            <person name="Graham J."/>
            <person name="Grandbois E."/>
            <person name="Grewal S."/>
            <person name="Gyaltsen K."/>
            <person name="Hafez N."/>
            <person name="Hagos B."/>
            <person name="Hall J."/>
            <person name="Henson C."/>
            <person name="Hollinger A."/>
            <person name="Honan T."/>
            <person name="Huard M.D."/>
            <person name="Hughes L."/>
            <person name="Hurhula B."/>
            <person name="Husby M.E."/>
            <person name="Kamat A."/>
            <person name="Kanga B."/>
            <person name="Kashin S."/>
            <person name="Khazanovich D."/>
            <person name="Kisner P."/>
            <person name="Lance K."/>
            <person name="Lara M."/>
            <person name="Lee W."/>
            <person name="Lennon N."/>
            <person name="Letendre F."/>
            <person name="LeVine R."/>
            <person name="Lipovsky A."/>
            <person name="Liu X."/>
            <person name="Liu J."/>
            <person name="Liu S."/>
            <person name="Lokyitsang T."/>
            <person name="Lokyitsang Y."/>
            <person name="Lubonja R."/>
            <person name="Lui A."/>
            <person name="MacDonald P."/>
            <person name="Magnisalis V."/>
            <person name="Maru K."/>
            <person name="Matthews C."/>
            <person name="McCusker W."/>
            <person name="McDonough S."/>
            <person name="Mehta T."/>
            <person name="Meldrim J."/>
            <person name="Meneus L."/>
            <person name="Mihai O."/>
            <person name="Mihalev A."/>
            <person name="Mihova T."/>
            <person name="Mittelman R."/>
            <person name="Mlenga V."/>
            <person name="Montmayeur A."/>
            <person name="Mulrain L."/>
            <person name="Navidi A."/>
            <person name="Naylor J."/>
            <person name="Negash T."/>
            <person name="Nguyen T."/>
            <person name="Nguyen N."/>
            <person name="Nicol R."/>
            <person name="Norbu C."/>
            <person name="Norbu N."/>
            <person name="Novod N."/>
            <person name="O'Neill B."/>
            <person name="Osman S."/>
            <person name="Markiewicz E."/>
            <person name="Oyono O.L."/>
            <person name="Patti C."/>
            <person name="Phunkhang P."/>
            <person name="Pierre F."/>
            <person name="Priest M."/>
            <person name="Raghuraman S."/>
            <person name="Rege F."/>
            <person name="Reyes R."/>
            <person name="Rise C."/>
            <person name="Rogov P."/>
            <person name="Ross K."/>
            <person name="Ryan E."/>
            <person name="Settipalli S."/>
            <person name="Shea T."/>
            <person name="Sherpa N."/>
            <person name="Shi L."/>
            <person name="Shih D."/>
            <person name="Sparrow T."/>
            <person name="Spaulding J."/>
            <person name="Stalker J."/>
            <person name="Stange-Thomann N."/>
            <person name="Stavropoulos S."/>
            <person name="Stone C."/>
            <person name="Strader C."/>
            <person name="Tesfaye S."/>
            <person name="Thomson T."/>
            <person name="Thoulutsang Y."/>
            <person name="Thoulutsang D."/>
            <person name="Topham K."/>
            <person name="Topping I."/>
            <person name="Tsamla T."/>
            <person name="Vassiliev H."/>
            <person name="Vo A."/>
            <person name="Wangchuk T."/>
            <person name="Wangdi T."/>
            <person name="Weiand M."/>
            <person name="Wilkinson J."/>
            <person name="Wilson A."/>
            <person name="Yadav S."/>
            <person name="Young G."/>
            <person name="Yu Q."/>
            <person name="Zembek L."/>
            <person name="Zhong D."/>
            <person name="Zimmer A."/>
            <person name="Zwirko Z."/>
            <person name="Jaffe D.B."/>
            <person name="Alvarez P."/>
            <person name="Brockman W."/>
            <person name="Butler J."/>
            <person name="Chin C."/>
            <person name="Gnerre S."/>
            <person name="Grabherr M."/>
            <person name="Kleber M."/>
            <person name="Mauceli E."/>
            <person name="MacCallum I."/>
        </authorList>
    </citation>
    <scope>NUCLEOTIDE SEQUENCE [LARGE SCALE GENOMIC DNA]</scope>
    <source>
        <strain evidence="8">Tucson 15287-2541.00</strain>
    </source>
</reference>
<dbReference type="FunFam" id="3.30.2260.10:FF:000001">
    <property type="entry name" value="Enhancer of rudimentary homolog"/>
    <property type="match status" value="1"/>
</dbReference>
<protein>
    <recommendedName>
        <fullName evidence="5 6">Protein enhancer of rudimentary</fullName>
    </recommendedName>
</protein>
<dbReference type="AlphaFoldDB" id="B4J4I4"/>
<dbReference type="EMBL" id="CH916367">
    <property type="protein sequence ID" value="EDW02689.1"/>
    <property type="molecule type" value="Genomic_DNA"/>
</dbReference>
<dbReference type="KEGG" id="dgr:6560781"/>
<evidence type="ECO:0000313" key="8">
    <source>
        <dbReference type="Proteomes" id="UP000001070"/>
    </source>
</evidence>
<dbReference type="GO" id="GO:0006221">
    <property type="term" value="P:pyrimidine nucleotide biosynthetic process"/>
    <property type="evidence" value="ECO:0007669"/>
    <property type="project" value="UniProtKB-KW"/>
</dbReference>
<keyword evidence="8" id="KW-1185">Reference proteome</keyword>
<evidence type="ECO:0000256" key="2">
    <source>
        <dbReference type="ARBA" id="ARBA00022975"/>
    </source>
</evidence>
<dbReference type="PANTHER" id="PTHR12373:SF0">
    <property type="entry name" value="ENHANCER OF RUDIMENTARY HOMOLOG"/>
    <property type="match status" value="1"/>
</dbReference>
<dbReference type="OMA" id="SWESHTI"/>
<evidence type="ECO:0000256" key="6">
    <source>
        <dbReference type="PIRNR" id="PIRNR016393"/>
    </source>
</evidence>
<keyword evidence="3 6" id="KW-0131">Cell cycle</keyword>
<dbReference type="eggNOG" id="KOG1766">
    <property type="taxonomic scope" value="Eukaryota"/>
</dbReference>
<dbReference type="PhylomeDB" id="B4J4I4"/>
<gene>
    <name evidence="7" type="primary">Dgri\GH22123</name>
    <name evidence="7" type="ORF">Dgri_GH22123</name>
</gene>
<name>B4J4I4_DROGR</name>
<dbReference type="OrthoDB" id="7887808at2759"/>
<dbReference type="Gene3D" id="3.30.2260.10">
    <property type="entry name" value="Enhancer of rudimentary"/>
    <property type="match status" value="1"/>
</dbReference>
<dbReference type="InParanoid" id="B4J4I4"/>
<dbReference type="PANTHER" id="PTHR12373">
    <property type="entry name" value="ENHANCER OF RUDIMENTARY ERH"/>
    <property type="match status" value="1"/>
</dbReference>